<reference evidence="1 2" key="1">
    <citation type="submission" date="2020-08" db="EMBL/GenBank/DDBJ databases">
        <title>Genomic Encyclopedia of Type Strains, Phase IV (KMG-IV): sequencing the most valuable type-strain genomes for metagenomic binning, comparative biology and taxonomic classification.</title>
        <authorList>
            <person name="Goeker M."/>
        </authorList>
    </citation>
    <scope>NUCLEOTIDE SEQUENCE [LARGE SCALE GENOMIC DNA]</scope>
    <source>
        <strain evidence="1 2">DSM 27568</strain>
    </source>
</reference>
<evidence type="ECO:0000313" key="1">
    <source>
        <dbReference type="EMBL" id="MBB3939142.1"/>
    </source>
</evidence>
<organism evidence="1 2">
    <name type="scientific">Novosphingobium fluoreni</name>
    <dbReference type="NCBI Taxonomy" id="1391222"/>
    <lineage>
        <taxon>Bacteria</taxon>
        <taxon>Pseudomonadati</taxon>
        <taxon>Pseudomonadota</taxon>
        <taxon>Alphaproteobacteria</taxon>
        <taxon>Sphingomonadales</taxon>
        <taxon>Sphingomonadaceae</taxon>
        <taxon>Novosphingobium</taxon>
    </lineage>
</organism>
<sequence length="353" mass="39942">MSNVKIDSYFVEQRMFGLAAFGTDLDDDLIRQFGAIKAAHRIQAPEVKAKHAYDKPPFMLELLDLLMARSCPIFIELVDKHYFVVANIIERMVVPYVGECDVEPKTLWIKGVMADYMALYAPPDLAHAFTACCQSRDHAAIRELYKAIIRWAQESPYPPQEVAQGIVRFAQDSLKDYRKLPKARAVERALPVPDANPVGKLLWVLPNLTSFTNIYARINHHRAKRMSGVTLFHDEQLQFGDIFQQNKQIAESFAELGLKLPLKTADFEFWEAAELKFLRSHESIGIQIADILAGFCTRYVQDVVWSGASRQGDKAVAFDRLVGSANRNRGTGINFVAPDRMLHFLGIAPLPNY</sequence>
<accession>A0A7W6BYF6</accession>
<dbReference type="AlphaFoldDB" id="A0A7W6BYF6"/>
<evidence type="ECO:0008006" key="3">
    <source>
        <dbReference type="Google" id="ProtNLM"/>
    </source>
</evidence>
<dbReference type="Pfam" id="PF12686">
    <property type="entry name" value="DUF3800"/>
    <property type="match status" value="1"/>
</dbReference>
<gene>
    <name evidence="1" type="ORF">GGR39_000782</name>
</gene>
<proteinExistence type="predicted"/>
<comment type="caution">
    <text evidence="1">The sequence shown here is derived from an EMBL/GenBank/DDBJ whole genome shotgun (WGS) entry which is preliminary data.</text>
</comment>
<name>A0A7W6BYF6_9SPHN</name>
<evidence type="ECO:0000313" key="2">
    <source>
        <dbReference type="Proteomes" id="UP000561459"/>
    </source>
</evidence>
<protein>
    <recommendedName>
        <fullName evidence="3">DUF3800 domain-containing protein</fullName>
    </recommendedName>
</protein>
<dbReference type="InterPro" id="IPR024524">
    <property type="entry name" value="DUF3800"/>
</dbReference>
<dbReference type="EMBL" id="JACIDY010000002">
    <property type="protein sequence ID" value="MBB3939142.1"/>
    <property type="molecule type" value="Genomic_DNA"/>
</dbReference>
<dbReference type="Proteomes" id="UP000561459">
    <property type="component" value="Unassembled WGS sequence"/>
</dbReference>
<keyword evidence="2" id="KW-1185">Reference proteome</keyword>